<reference evidence="3 4" key="1">
    <citation type="submission" date="2022-03" db="EMBL/GenBank/DDBJ databases">
        <title>Pseudonocardia alaer sp. nov., a novel actinomycete isolated from reed forest soil.</title>
        <authorList>
            <person name="Wang L."/>
        </authorList>
    </citation>
    <scope>NUCLEOTIDE SEQUENCE [LARGE SCALE GENOMIC DNA]</scope>
    <source>
        <strain evidence="3 4">Y-16303</strain>
    </source>
</reference>
<dbReference type="RefSeq" id="WP_241036276.1">
    <property type="nucleotide sequence ID" value="NZ_BAAAJF010000020.1"/>
</dbReference>
<organism evidence="3 4">
    <name type="scientific">Pseudonocardia alaniniphila</name>
    <dbReference type="NCBI Taxonomy" id="75291"/>
    <lineage>
        <taxon>Bacteria</taxon>
        <taxon>Bacillati</taxon>
        <taxon>Actinomycetota</taxon>
        <taxon>Actinomycetes</taxon>
        <taxon>Pseudonocardiales</taxon>
        <taxon>Pseudonocardiaceae</taxon>
        <taxon>Pseudonocardia</taxon>
    </lineage>
</organism>
<evidence type="ECO:0000313" key="3">
    <source>
        <dbReference type="EMBL" id="MCH6166250.1"/>
    </source>
</evidence>
<dbReference type="Proteomes" id="UP001299970">
    <property type="component" value="Unassembled WGS sequence"/>
</dbReference>
<dbReference type="InterPro" id="IPR005502">
    <property type="entry name" value="Ribosyl_crysJ1"/>
</dbReference>
<dbReference type="InterPro" id="IPR050792">
    <property type="entry name" value="ADP-ribosylglycohydrolase"/>
</dbReference>
<dbReference type="PANTHER" id="PTHR16222:SF24">
    <property type="entry name" value="ADP-RIBOSYLHYDROLASE ARH3"/>
    <property type="match status" value="1"/>
</dbReference>
<protein>
    <submittedName>
        <fullName evidence="3">ADP-ribosylglycohydrolase family protein</fullName>
    </submittedName>
</protein>
<dbReference type="SUPFAM" id="SSF52799">
    <property type="entry name" value="(Phosphotyrosine protein) phosphatases II"/>
    <property type="match status" value="1"/>
</dbReference>
<dbReference type="PANTHER" id="PTHR16222">
    <property type="entry name" value="ADP-RIBOSYLGLYCOHYDROLASE"/>
    <property type="match status" value="1"/>
</dbReference>
<gene>
    <name evidence="3" type="ORF">MMF94_11190</name>
</gene>
<dbReference type="InterPro" id="IPR029021">
    <property type="entry name" value="Prot-tyrosine_phosphatase-like"/>
</dbReference>
<evidence type="ECO:0000256" key="2">
    <source>
        <dbReference type="ARBA" id="ARBA00022801"/>
    </source>
</evidence>
<dbReference type="EMBL" id="JAKXMK010000008">
    <property type="protein sequence ID" value="MCH6166250.1"/>
    <property type="molecule type" value="Genomic_DNA"/>
</dbReference>
<comment type="similarity">
    <text evidence="1">Belongs to the ADP-ribosylglycohydrolase family.</text>
</comment>
<dbReference type="InterPro" id="IPR036705">
    <property type="entry name" value="Ribosyl_crysJ1_sf"/>
</dbReference>
<evidence type="ECO:0000256" key="1">
    <source>
        <dbReference type="ARBA" id="ARBA00010702"/>
    </source>
</evidence>
<evidence type="ECO:0000313" key="4">
    <source>
        <dbReference type="Proteomes" id="UP001299970"/>
    </source>
</evidence>
<keyword evidence="4" id="KW-1185">Reference proteome</keyword>
<comment type="caution">
    <text evidence="3">The sequence shown here is derived from an EMBL/GenBank/DDBJ whole genome shotgun (WGS) entry which is preliminary data.</text>
</comment>
<dbReference type="CDD" id="cd14494">
    <property type="entry name" value="PTP_DSP_cys"/>
    <property type="match status" value="1"/>
</dbReference>
<dbReference type="SUPFAM" id="SSF101478">
    <property type="entry name" value="ADP-ribosylglycohydrolase"/>
    <property type="match status" value="1"/>
</dbReference>
<dbReference type="Pfam" id="PF03747">
    <property type="entry name" value="ADP_ribosyl_GH"/>
    <property type="match status" value="1"/>
</dbReference>
<sequence length="473" mass="48639">MTYVNLDRAVGVLVGAAAGDALGVPYEYGSRPLPRPGEEARMLGGGLGDYAPGQWSDDTEMACVIAEIAATGADLRDEAALDRVAAGFLRWYDDGPADVGNQTRAVLGALRGTAEAGAAAKMRARAAELHARSGRTAGNGSLMRTGPAVLAHLGDPEAIAQAARAVSGLTHHDPQAGDACVLWCLAIDHAVRTGELDVRVGLGYVGPQWPALLDEAERSTPDRYAANNGWVVAALQAAWSAVAQADGLEAGLQAAVHGGGDTDTVAAIAGALLGARYGGSMVPGRWRRLLQGWPGLRARDLTRLAVLAARRGRPDGDGWPSAPTIQAYAGSPRATVPHPDDPGVLLGAVGALRPGVADAVVSLCRLGATQAPLAGVPAPDHVEVWITDRDDANLDLPGLLADTASVIRDLREEGKTVLLHCVFAEARTPIVAAAYGALVTGSTPEAALRRVRAVLPSARPAPSIVAGLLAMAE</sequence>
<dbReference type="Gene3D" id="3.90.190.10">
    <property type="entry name" value="Protein tyrosine phosphatase superfamily"/>
    <property type="match status" value="1"/>
</dbReference>
<accession>A0ABS9TCH5</accession>
<keyword evidence="2" id="KW-0378">Hydrolase</keyword>
<name>A0ABS9TCH5_9PSEU</name>
<proteinExistence type="inferred from homology"/>
<dbReference type="Gene3D" id="1.10.4080.10">
    <property type="entry name" value="ADP-ribosylation/Crystallin J1"/>
    <property type="match status" value="1"/>
</dbReference>